<evidence type="ECO:0000313" key="4">
    <source>
        <dbReference type="Proteomes" id="UP001247620"/>
    </source>
</evidence>
<proteinExistence type="inferred from homology"/>
<name>A0ABU1T6S6_9SPHI</name>
<keyword evidence="4" id="KW-1185">Reference proteome</keyword>
<evidence type="ECO:0000313" key="3">
    <source>
        <dbReference type="EMBL" id="MDR6941082.1"/>
    </source>
</evidence>
<evidence type="ECO:0000259" key="2">
    <source>
        <dbReference type="Pfam" id="PF08327"/>
    </source>
</evidence>
<dbReference type="EMBL" id="JAVDUU010000001">
    <property type="protein sequence ID" value="MDR6941082.1"/>
    <property type="molecule type" value="Genomic_DNA"/>
</dbReference>
<dbReference type="InterPro" id="IPR023393">
    <property type="entry name" value="START-like_dom_sf"/>
</dbReference>
<dbReference type="CDD" id="cd07814">
    <property type="entry name" value="SRPBCC_CalC_Aha1-like"/>
    <property type="match status" value="1"/>
</dbReference>
<dbReference type="Proteomes" id="UP001247620">
    <property type="component" value="Unassembled WGS sequence"/>
</dbReference>
<dbReference type="RefSeq" id="WP_310092439.1">
    <property type="nucleotide sequence ID" value="NZ_JAVDUU010000001.1"/>
</dbReference>
<sequence length="171" mass="19433">METNNNATQTSVKDEVFITHIFNAPRELVFRAWTEPEHLLRWYAPDNCTITFKKIDVRPGGVFHSCVYNPQYGDCWISGVYQEVIFPERLVFSMALADEEGNLVASAVAGKDEDWPEQTITTVTFTALGDKTRLTLHQTVSEAKAKQTGAYQSWIEMFNRLNNIVADLPQN</sequence>
<gene>
    <name evidence="3" type="ORF">J2W55_000910</name>
</gene>
<reference evidence="3 4" key="1">
    <citation type="submission" date="2023-07" db="EMBL/GenBank/DDBJ databases">
        <title>Sorghum-associated microbial communities from plants grown in Nebraska, USA.</title>
        <authorList>
            <person name="Schachtman D."/>
        </authorList>
    </citation>
    <scope>NUCLEOTIDE SEQUENCE [LARGE SCALE GENOMIC DNA]</scope>
    <source>
        <strain evidence="3 4">3262</strain>
    </source>
</reference>
<comment type="caution">
    <text evidence="3">The sequence shown here is derived from an EMBL/GenBank/DDBJ whole genome shotgun (WGS) entry which is preliminary data.</text>
</comment>
<organism evidence="3 4">
    <name type="scientific">Mucilaginibacter pocheonensis</name>
    <dbReference type="NCBI Taxonomy" id="398050"/>
    <lineage>
        <taxon>Bacteria</taxon>
        <taxon>Pseudomonadati</taxon>
        <taxon>Bacteroidota</taxon>
        <taxon>Sphingobacteriia</taxon>
        <taxon>Sphingobacteriales</taxon>
        <taxon>Sphingobacteriaceae</taxon>
        <taxon>Mucilaginibacter</taxon>
    </lineage>
</organism>
<dbReference type="Pfam" id="PF08327">
    <property type="entry name" value="AHSA1"/>
    <property type="match status" value="1"/>
</dbReference>
<dbReference type="InterPro" id="IPR013538">
    <property type="entry name" value="ASHA1/2-like_C"/>
</dbReference>
<evidence type="ECO:0000256" key="1">
    <source>
        <dbReference type="ARBA" id="ARBA00006817"/>
    </source>
</evidence>
<protein>
    <submittedName>
        <fullName evidence="3">Uncharacterized protein YndB with AHSA1/START domain</fullName>
    </submittedName>
</protein>
<comment type="similarity">
    <text evidence="1">Belongs to the AHA1 family.</text>
</comment>
<feature type="domain" description="Activator of Hsp90 ATPase homologue 1/2-like C-terminal" evidence="2">
    <location>
        <begin position="23"/>
        <end position="165"/>
    </location>
</feature>
<dbReference type="Gene3D" id="3.30.530.20">
    <property type="match status" value="1"/>
</dbReference>
<dbReference type="SUPFAM" id="SSF55961">
    <property type="entry name" value="Bet v1-like"/>
    <property type="match status" value="1"/>
</dbReference>
<accession>A0ABU1T6S6</accession>